<comment type="caution">
    <text evidence="2">The sequence shown here is derived from an EMBL/GenBank/DDBJ whole genome shotgun (WGS) entry which is preliminary data.</text>
</comment>
<reference evidence="2 3" key="1">
    <citation type="submission" date="2018-10" db="EMBL/GenBank/DDBJ databases">
        <title>Co-occurring genomic capacity for anaerobic methane metabolism and dissimilatory sulfite reduction discovered in the Korarchaeota.</title>
        <authorList>
            <person name="Mckay L.J."/>
            <person name="Dlakic M."/>
            <person name="Fields M.W."/>
            <person name="Delmont T.O."/>
            <person name="Eren A.M."/>
            <person name="Jay Z.J."/>
            <person name="Klingelsmith K.B."/>
            <person name="Rusch D.B."/>
            <person name="Inskeep W.P."/>
        </authorList>
    </citation>
    <scope>NUCLEOTIDE SEQUENCE [LARGE SCALE GENOMIC DNA]</scope>
    <source>
        <strain evidence="2 3">WS</strain>
    </source>
</reference>
<proteinExistence type="inferred from homology"/>
<comment type="similarity">
    <text evidence="1">Belongs to the short-chain dehydrogenases/reductases (SDR) family.</text>
</comment>
<dbReference type="InterPro" id="IPR002347">
    <property type="entry name" value="SDR_fam"/>
</dbReference>
<organism evidence="2 3">
    <name type="scientific">Candidatus Korarchaeum cryptofilum</name>
    <dbReference type="NCBI Taxonomy" id="498846"/>
    <lineage>
        <taxon>Archaea</taxon>
        <taxon>Thermoproteota</taxon>
        <taxon>Candidatus Korarchaeia</taxon>
        <taxon>Candidatus Korarchaeales</taxon>
        <taxon>Candidatus Korarchaeaceae</taxon>
        <taxon>Candidatus Korarchaeum</taxon>
    </lineage>
</organism>
<dbReference type="Pfam" id="PF13561">
    <property type="entry name" value="adh_short_C2"/>
    <property type="match status" value="1"/>
</dbReference>
<dbReference type="PRINTS" id="PR00081">
    <property type="entry name" value="GDHRDH"/>
</dbReference>
<evidence type="ECO:0000313" key="2">
    <source>
        <dbReference type="EMBL" id="RSN70891.1"/>
    </source>
</evidence>
<dbReference type="PANTHER" id="PTHR42879:SF6">
    <property type="entry name" value="NADPH-DEPENDENT REDUCTASE BACG"/>
    <property type="match status" value="1"/>
</dbReference>
<gene>
    <name evidence="2" type="ORF">D9Q81_00340</name>
</gene>
<dbReference type="AlphaFoldDB" id="A0A3R9RJS7"/>
<dbReference type="SUPFAM" id="SSF51735">
    <property type="entry name" value="NAD(P)-binding Rossmann-fold domains"/>
    <property type="match status" value="1"/>
</dbReference>
<evidence type="ECO:0000256" key="1">
    <source>
        <dbReference type="ARBA" id="ARBA00006484"/>
    </source>
</evidence>
<dbReference type="PANTHER" id="PTHR42879">
    <property type="entry name" value="3-OXOACYL-(ACYL-CARRIER-PROTEIN) REDUCTASE"/>
    <property type="match status" value="1"/>
</dbReference>
<name>A0A3R9RJS7_9CREN</name>
<dbReference type="InterPro" id="IPR050259">
    <property type="entry name" value="SDR"/>
</dbReference>
<protein>
    <submittedName>
        <fullName evidence="2">SDR family oxidoreductase</fullName>
    </submittedName>
</protein>
<dbReference type="Proteomes" id="UP000278149">
    <property type="component" value="Unassembled WGS sequence"/>
</dbReference>
<dbReference type="RefSeq" id="WP_125740368.1">
    <property type="nucleotide sequence ID" value="NZ_RCOR01000002.1"/>
</dbReference>
<dbReference type="CDD" id="cd05344">
    <property type="entry name" value="BKR_like_SDR_like"/>
    <property type="match status" value="1"/>
</dbReference>
<dbReference type="Gene3D" id="3.40.50.720">
    <property type="entry name" value="NAD(P)-binding Rossmann-like Domain"/>
    <property type="match status" value="1"/>
</dbReference>
<dbReference type="InterPro" id="IPR036291">
    <property type="entry name" value="NAD(P)-bd_dom_sf"/>
</dbReference>
<dbReference type="EMBL" id="RCOR01000002">
    <property type="protein sequence ID" value="RSN70891.1"/>
    <property type="molecule type" value="Genomic_DNA"/>
</dbReference>
<evidence type="ECO:0000313" key="3">
    <source>
        <dbReference type="Proteomes" id="UP000278149"/>
    </source>
</evidence>
<sequence length="259" mass="28526">MDLGLRGKLAVVTGASSGMGKASAISLLKEGSRVLISSRSEEKLKKAAEELSRYGEVHFKASDLRKAEDISELYERAEELGGADILVISYGGPRIARFRDLDDRDWYEAFDLLVMSSVRLSRLFGYRMKERGWGRVVLITSTAVKEVNMNIPLSSVVRTGLAGLIKVLSRELAPEVTVNGIMPGRIMTERQRELLAFKAEELGITLEQMEEEASKEIPLRRFGKPEEVGDLIAFLCSERASYISGALIPIDGGMLTVVG</sequence>
<accession>A0A3R9RJS7</accession>